<dbReference type="InterPro" id="IPR023996">
    <property type="entry name" value="TonB-dep_OMP_SusC/RagA"/>
</dbReference>
<dbReference type="AlphaFoldDB" id="W4P511"/>
<feature type="domain" description="TonB-dependent receptor plug" evidence="9">
    <location>
        <begin position="211"/>
        <end position="317"/>
    </location>
</feature>
<dbReference type="Gene3D" id="2.40.170.20">
    <property type="entry name" value="TonB-dependent receptor, beta-barrel domain"/>
    <property type="match status" value="1"/>
</dbReference>
<reference evidence="10 11" key="1">
    <citation type="journal article" date="2014" name="Genome Announc.">
        <title>Draft Genome Sequences of Three Strains of Bacteroides pyogenes Isolated from a Cat and Swine.</title>
        <authorList>
            <person name="Sakamoto M."/>
            <person name="Oshima K."/>
            <person name="Suda W."/>
            <person name="Kitamura K."/>
            <person name="Iida T."/>
            <person name="Hattori M."/>
            <person name="Ohkuma M."/>
        </authorList>
    </citation>
    <scope>NUCLEOTIDE SEQUENCE [LARGE SCALE GENOMIC DNA]</scope>
    <source>
        <strain evidence="10 11">JCM 6292</strain>
    </source>
</reference>
<dbReference type="PROSITE" id="PS52016">
    <property type="entry name" value="TONB_DEPENDENT_REC_3"/>
    <property type="match status" value="1"/>
</dbReference>
<evidence type="ECO:0000313" key="11">
    <source>
        <dbReference type="Proteomes" id="UP000018861"/>
    </source>
</evidence>
<accession>W4P511</accession>
<keyword evidence="5 7" id="KW-0472">Membrane</keyword>
<evidence type="ECO:0000256" key="2">
    <source>
        <dbReference type="ARBA" id="ARBA00022448"/>
    </source>
</evidence>
<dbReference type="InterPro" id="IPR037066">
    <property type="entry name" value="Plug_dom_sf"/>
</dbReference>
<dbReference type="Pfam" id="PF07715">
    <property type="entry name" value="Plug"/>
    <property type="match status" value="1"/>
</dbReference>
<dbReference type="GO" id="GO:0009279">
    <property type="term" value="C:cell outer membrane"/>
    <property type="evidence" value="ECO:0007669"/>
    <property type="project" value="UniProtKB-SubCell"/>
</dbReference>
<dbReference type="InterPro" id="IPR039426">
    <property type="entry name" value="TonB-dep_rcpt-like"/>
</dbReference>
<keyword evidence="3 7" id="KW-1134">Transmembrane beta strand</keyword>
<evidence type="ECO:0000313" key="10">
    <source>
        <dbReference type="EMBL" id="GAE14881.1"/>
    </source>
</evidence>
<protein>
    <submittedName>
        <fullName evidence="10">TonB-dependent receptor</fullName>
    </submittedName>
</protein>
<dbReference type="EMBL" id="BAIQ01000008">
    <property type="protein sequence ID" value="GAE14881.1"/>
    <property type="molecule type" value="Genomic_DNA"/>
</dbReference>
<dbReference type="InterPro" id="IPR012910">
    <property type="entry name" value="Plug_dom"/>
</dbReference>
<dbReference type="Pfam" id="PF13715">
    <property type="entry name" value="CarbopepD_reg_2"/>
    <property type="match status" value="1"/>
</dbReference>
<evidence type="ECO:0000256" key="7">
    <source>
        <dbReference type="PROSITE-ProRule" id="PRU01360"/>
    </source>
</evidence>
<sequence>MEKKHFFSYIRLWCMVGGFCFFIPLSALAQSQKISVKMRDVSLEKAMQIIGKQSSMDVAYSKEFVDPNLKVSLNVRNKALEKVLQDLFRNTNVGFRFQESCILLFNKVVQKGRLDDKNKVHIKGRVTDRQTGEPIVGVTVFVPGTSHGTTTDIDGNYSLNVPLGSTVTFSYIGYADFNREVRAEGVLDVVLIEDAVTLDDVVVVGYGIQKKVNLTGAVSMVKGDALENRPVANLSSGLQGLLPGVTVTSSSGQPGAAPDIKIRGVNTINSSTSPLILIDGIAGGDMNLLNPSDIESISVLKDAASAAIYGARAANGVILITTKKGRKQEKAQIIYTGYVGFQAPTALPEQVNGRQYMELYNEAMSAAGFSKPYGEDAFAKYDSRESPNEYFNTDWVNELFKKNALQTGHSISIRGGGEKSGYFMSYGYLNQDGLVVGDAFKSRRHNARISVNTELNNRLKLNGTVSFVDYYRTTSGFSGTSGVFRLAQRMSPLLPVKWKKQDENGMWHDTSYWATGSVTNPLYVAYEGGTENRKSRTLNAIVEANFKIMEDLYLNGQYSANYYFRETDQFRPTLPEFDPNGVPDPDNEAMKNYVYQGHQDALTQSLQLTLNYKKNIKKHELGALLGYSQEWYDYSELDGSRKNILLDNIFVLDTGTEDLTNGGNKKDWALQSYFGRFNYAYDEKYLFEANMRIDGTSRFAKNNRWGYFPSFSAGWNFTKESFMQFAKPVLESGKLRVSWGELGNQNVGDSFYPYLTPIERVEKSYPIGGLNNVGFVQKKLGNKNIKWETIRMLNTGVDLNFMNNRLIMSFDWFKKENVNALVKPVYPTIVGVTKSAFLPFENMGKIENKGWEIDLAWRDRIGQVKYGANFNISDSKNKITDLGSSEPTLGNKIRRVGDAIGAYYGYLTDGLAQISDFEGKNDDGKYINPNFVVPKASAGIVQPGDIKYRDISGPENVPDGIIDEYDKVVFGDPFPHYTYSFKGYLSWKGWDFSFYLQGVGKVNGYLEEEARHCFINDYSTPKVEHLDRWTPNNPSASYPRLYQGQTHNLLFSDYWLEDASYLRLKNIQLGYTFPKKWLVRLGISNLRAYVSADNLLTFTNYFGAYDPEVRETSGASYPQVKTYVLGMSVTF</sequence>
<keyword evidence="2 7" id="KW-0813">Transport</keyword>
<keyword evidence="4 7" id="KW-0812">Transmembrane</keyword>
<proteinExistence type="inferred from homology"/>
<dbReference type="InterPro" id="IPR008969">
    <property type="entry name" value="CarboxyPept-like_regulatory"/>
</dbReference>
<dbReference type="Gene3D" id="2.170.130.10">
    <property type="entry name" value="TonB-dependent receptor, plug domain"/>
    <property type="match status" value="1"/>
</dbReference>
<gene>
    <name evidence="10" type="ORF">JCM6292_1075</name>
</gene>
<dbReference type="InterPro" id="IPR011662">
    <property type="entry name" value="Secretin/TonB_short_N"/>
</dbReference>
<evidence type="ECO:0000259" key="8">
    <source>
        <dbReference type="Pfam" id="PF07660"/>
    </source>
</evidence>
<dbReference type="Pfam" id="PF07660">
    <property type="entry name" value="STN"/>
    <property type="match status" value="1"/>
</dbReference>
<evidence type="ECO:0000256" key="1">
    <source>
        <dbReference type="ARBA" id="ARBA00004571"/>
    </source>
</evidence>
<feature type="domain" description="Secretin/TonB short N-terminal" evidence="8">
    <location>
        <begin position="56"/>
        <end position="100"/>
    </location>
</feature>
<dbReference type="NCBIfam" id="TIGR04056">
    <property type="entry name" value="OMP_RagA_SusC"/>
    <property type="match status" value="1"/>
</dbReference>
<keyword evidence="10" id="KW-0675">Receptor</keyword>
<name>W4P511_9BACE</name>
<evidence type="ECO:0000256" key="5">
    <source>
        <dbReference type="ARBA" id="ARBA00023136"/>
    </source>
</evidence>
<comment type="similarity">
    <text evidence="7">Belongs to the TonB-dependent receptor family.</text>
</comment>
<organism evidence="10 11">
    <name type="scientific">Bacteroides pyogenes JCM 6292</name>
    <dbReference type="NCBI Taxonomy" id="1235809"/>
    <lineage>
        <taxon>Bacteria</taxon>
        <taxon>Pseudomonadati</taxon>
        <taxon>Bacteroidota</taxon>
        <taxon>Bacteroidia</taxon>
        <taxon>Bacteroidales</taxon>
        <taxon>Bacteroidaceae</taxon>
        <taxon>Bacteroides</taxon>
    </lineage>
</organism>
<dbReference type="SUPFAM" id="SSF56935">
    <property type="entry name" value="Porins"/>
    <property type="match status" value="1"/>
</dbReference>
<comment type="caution">
    <text evidence="10">The sequence shown here is derived from an EMBL/GenBank/DDBJ whole genome shotgun (WGS) entry which is preliminary data.</text>
</comment>
<dbReference type="InterPro" id="IPR023997">
    <property type="entry name" value="TonB-dep_OMP_SusC/RagA_CS"/>
</dbReference>
<comment type="subcellular location">
    <subcellularLocation>
        <location evidence="1 7">Cell outer membrane</location>
        <topology evidence="1 7">Multi-pass membrane protein</topology>
    </subcellularLocation>
</comment>
<evidence type="ECO:0000256" key="4">
    <source>
        <dbReference type="ARBA" id="ARBA00022692"/>
    </source>
</evidence>
<dbReference type="NCBIfam" id="TIGR04057">
    <property type="entry name" value="SusC_RagA_signa"/>
    <property type="match status" value="1"/>
</dbReference>
<dbReference type="FunFam" id="2.170.130.10:FF:000003">
    <property type="entry name" value="SusC/RagA family TonB-linked outer membrane protein"/>
    <property type="match status" value="1"/>
</dbReference>
<evidence type="ECO:0000259" key="9">
    <source>
        <dbReference type="Pfam" id="PF07715"/>
    </source>
</evidence>
<dbReference type="Gene3D" id="2.60.40.1120">
    <property type="entry name" value="Carboxypeptidase-like, regulatory domain"/>
    <property type="match status" value="1"/>
</dbReference>
<evidence type="ECO:0000256" key="6">
    <source>
        <dbReference type="ARBA" id="ARBA00023237"/>
    </source>
</evidence>
<keyword evidence="6 7" id="KW-0998">Cell outer membrane</keyword>
<dbReference type="SUPFAM" id="SSF49464">
    <property type="entry name" value="Carboxypeptidase regulatory domain-like"/>
    <property type="match status" value="1"/>
</dbReference>
<dbReference type="InterPro" id="IPR036942">
    <property type="entry name" value="Beta-barrel_TonB_sf"/>
</dbReference>
<evidence type="ECO:0000256" key="3">
    <source>
        <dbReference type="ARBA" id="ARBA00022452"/>
    </source>
</evidence>
<dbReference type="Proteomes" id="UP000018861">
    <property type="component" value="Unassembled WGS sequence"/>
</dbReference>